<comment type="subcellular location">
    <subcellularLocation>
        <location evidence="1">Membrane</location>
        <topology evidence="1">Multi-pass membrane protein</topology>
    </subcellularLocation>
</comment>
<accession>A0A934KFG6</accession>
<dbReference type="AlphaFoldDB" id="A0A934KFG6"/>
<evidence type="ECO:0000313" key="9">
    <source>
        <dbReference type="Proteomes" id="UP000614410"/>
    </source>
</evidence>
<dbReference type="PANTHER" id="PTHR45724">
    <property type="entry name" value="AQUAPORIN NIP2-1"/>
    <property type="match status" value="1"/>
</dbReference>
<keyword evidence="3 6" id="KW-0812">Transmembrane</keyword>
<comment type="similarity">
    <text evidence="6">Belongs to the MIP/aquaporin (TC 1.A.8) family.</text>
</comment>
<protein>
    <submittedName>
        <fullName evidence="8">Aquaporin</fullName>
    </submittedName>
</protein>
<feature type="transmembrane region" description="Helical" evidence="7">
    <location>
        <begin position="194"/>
        <end position="213"/>
    </location>
</feature>
<dbReference type="Pfam" id="PF00230">
    <property type="entry name" value="MIP"/>
    <property type="match status" value="1"/>
</dbReference>
<evidence type="ECO:0000256" key="3">
    <source>
        <dbReference type="ARBA" id="ARBA00022692"/>
    </source>
</evidence>
<name>A0A934KFG6_9BACT</name>
<dbReference type="PANTHER" id="PTHR45724:SF13">
    <property type="entry name" value="AQUAPORIN NIP1-1-RELATED"/>
    <property type="match status" value="1"/>
</dbReference>
<dbReference type="GO" id="GO:0015267">
    <property type="term" value="F:channel activity"/>
    <property type="evidence" value="ECO:0007669"/>
    <property type="project" value="InterPro"/>
</dbReference>
<keyword evidence="2 6" id="KW-0813">Transport</keyword>
<evidence type="ECO:0000256" key="2">
    <source>
        <dbReference type="ARBA" id="ARBA00022448"/>
    </source>
</evidence>
<dbReference type="EMBL" id="JAEKNN010000061">
    <property type="protein sequence ID" value="MBJ7610303.1"/>
    <property type="molecule type" value="Genomic_DNA"/>
</dbReference>
<proteinExistence type="inferred from homology"/>
<feature type="transmembrane region" description="Helical" evidence="7">
    <location>
        <begin position="92"/>
        <end position="118"/>
    </location>
</feature>
<dbReference type="SUPFAM" id="SSF81338">
    <property type="entry name" value="Aquaporin-like"/>
    <property type="match status" value="1"/>
</dbReference>
<keyword evidence="4 7" id="KW-1133">Transmembrane helix</keyword>
<feature type="transmembrane region" description="Helical" evidence="7">
    <location>
        <begin position="169"/>
        <end position="187"/>
    </location>
</feature>
<feature type="transmembrane region" description="Helical" evidence="7">
    <location>
        <begin position="52"/>
        <end position="72"/>
    </location>
</feature>
<dbReference type="InterPro" id="IPR023271">
    <property type="entry name" value="Aquaporin-like"/>
</dbReference>
<dbReference type="InterPro" id="IPR034294">
    <property type="entry name" value="Aquaporin_transptr"/>
</dbReference>
<reference evidence="8 9" key="1">
    <citation type="submission" date="2020-10" db="EMBL/GenBank/DDBJ databases">
        <title>Ca. Dormibacterota MAGs.</title>
        <authorList>
            <person name="Montgomery K."/>
        </authorList>
    </citation>
    <scope>NUCLEOTIDE SEQUENCE [LARGE SCALE GENOMIC DNA]</scope>
    <source>
        <strain evidence="8">Mitchell_Peninsula_5</strain>
    </source>
</reference>
<evidence type="ECO:0000256" key="1">
    <source>
        <dbReference type="ARBA" id="ARBA00004141"/>
    </source>
</evidence>
<feature type="transmembrane region" description="Helical" evidence="7">
    <location>
        <begin position="130"/>
        <end position="149"/>
    </location>
</feature>
<sequence length="282" mass="28897">MGDSRAYSPFVSNAEAIDAHVGPEATAAAAAHGAQPSWARQFHDVSRWWRRVFSEVLGTFLLVLAGVGSGVVKHVSGVPISRAAEVTAPALTVMAVILFMGKVGGAHLNPVVSIAFALRREFPWRRVPGYIVSQVGGGILACLFLWAVLGRPGDFGATVPAPAVGDVQAMLIELVLTMGLVSVILGTASSAQNVGALSAIAVGGYIALAGLWSSPISGASMNPVRSLAPDLVRGDLSHTWLYVVGPLLGALIAVVFAIVLRGAGGDTAAMAAAQGDDSRGAR</sequence>
<dbReference type="Proteomes" id="UP000614410">
    <property type="component" value="Unassembled WGS sequence"/>
</dbReference>
<comment type="caution">
    <text evidence="8">The sequence shown here is derived from an EMBL/GenBank/DDBJ whole genome shotgun (WGS) entry which is preliminary data.</text>
</comment>
<dbReference type="GO" id="GO:0016020">
    <property type="term" value="C:membrane"/>
    <property type="evidence" value="ECO:0007669"/>
    <property type="project" value="UniProtKB-SubCell"/>
</dbReference>
<gene>
    <name evidence="8" type="ORF">JF887_12860</name>
</gene>
<feature type="transmembrane region" description="Helical" evidence="7">
    <location>
        <begin position="240"/>
        <end position="260"/>
    </location>
</feature>
<keyword evidence="5 7" id="KW-0472">Membrane</keyword>
<evidence type="ECO:0000256" key="7">
    <source>
        <dbReference type="SAM" id="Phobius"/>
    </source>
</evidence>
<evidence type="ECO:0000256" key="6">
    <source>
        <dbReference type="RuleBase" id="RU000477"/>
    </source>
</evidence>
<organism evidence="8 9">
    <name type="scientific">Candidatus Amunia macphersoniae</name>
    <dbReference type="NCBI Taxonomy" id="3127014"/>
    <lineage>
        <taxon>Bacteria</taxon>
        <taxon>Bacillati</taxon>
        <taxon>Candidatus Dormiibacterota</taxon>
        <taxon>Candidatus Dormibacteria</taxon>
        <taxon>Candidatus Aeolococcales</taxon>
        <taxon>Candidatus Aeolococcaceae</taxon>
        <taxon>Candidatus Amunia</taxon>
    </lineage>
</organism>
<evidence type="ECO:0000256" key="4">
    <source>
        <dbReference type="ARBA" id="ARBA00022989"/>
    </source>
</evidence>
<evidence type="ECO:0000256" key="5">
    <source>
        <dbReference type="ARBA" id="ARBA00023136"/>
    </source>
</evidence>
<evidence type="ECO:0000313" key="8">
    <source>
        <dbReference type="EMBL" id="MBJ7610303.1"/>
    </source>
</evidence>
<dbReference type="Gene3D" id="1.20.1080.10">
    <property type="entry name" value="Glycerol uptake facilitator protein"/>
    <property type="match status" value="1"/>
</dbReference>
<dbReference type="InterPro" id="IPR000425">
    <property type="entry name" value="MIP"/>
</dbReference>
<dbReference type="PRINTS" id="PR00783">
    <property type="entry name" value="MINTRINSICP"/>
</dbReference>